<evidence type="ECO:0000256" key="5">
    <source>
        <dbReference type="ARBA" id="ARBA00022723"/>
    </source>
</evidence>
<evidence type="ECO:0000256" key="4">
    <source>
        <dbReference type="ARBA" id="ARBA00022679"/>
    </source>
</evidence>
<dbReference type="RefSeq" id="WP_209977416.1">
    <property type="nucleotide sequence ID" value="NZ_JAGGLB010000036.1"/>
</dbReference>
<feature type="binding site" evidence="12">
    <location>
        <position position="248"/>
    </location>
    <ligand>
        <name>K(+)</name>
        <dbReference type="ChEBI" id="CHEBI:29103"/>
    </ligand>
</feature>
<dbReference type="PANTHER" id="PTHR10584:SF166">
    <property type="entry name" value="RIBOKINASE"/>
    <property type="match status" value="1"/>
</dbReference>
<dbReference type="PANTHER" id="PTHR10584">
    <property type="entry name" value="SUGAR KINASE"/>
    <property type="match status" value="1"/>
</dbReference>
<evidence type="ECO:0000256" key="6">
    <source>
        <dbReference type="ARBA" id="ARBA00022741"/>
    </source>
</evidence>
<comment type="catalytic activity">
    <reaction evidence="12">
        <text>D-ribose + ATP = D-ribose 5-phosphate + ADP + H(+)</text>
        <dbReference type="Rhea" id="RHEA:13697"/>
        <dbReference type="ChEBI" id="CHEBI:15378"/>
        <dbReference type="ChEBI" id="CHEBI:30616"/>
        <dbReference type="ChEBI" id="CHEBI:47013"/>
        <dbReference type="ChEBI" id="CHEBI:78346"/>
        <dbReference type="ChEBI" id="CHEBI:456216"/>
        <dbReference type="EC" id="2.7.1.15"/>
    </reaction>
</comment>
<keyword evidence="10 12" id="KW-0630">Potassium</keyword>
<keyword evidence="6 12" id="KW-0547">Nucleotide-binding</keyword>
<protein>
    <recommendedName>
        <fullName evidence="3 12">Ribokinase</fullName>
        <shortName evidence="12">RK</shortName>
        <ecNumber evidence="2 12">2.7.1.15</ecNumber>
    </recommendedName>
</protein>
<keyword evidence="4 12" id="KW-0808">Transferase</keyword>
<keyword evidence="12" id="KW-0963">Cytoplasm</keyword>
<accession>A0ABS4J706</accession>
<comment type="subunit">
    <text evidence="12">Homodimer.</text>
</comment>
<feature type="binding site" evidence="12">
    <location>
        <position position="184"/>
    </location>
    <ligand>
        <name>ATP</name>
        <dbReference type="ChEBI" id="CHEBI:30616"/>
    </ligand>
</feature>
<dbReference type="CDD" id="cd01174">
    <property type="entry name" value="ribokinase"/>
    <property type="match status" value="1"/>
</dbReference>
<dbReference type="InterPro" id="IPR002173">
    <property type="entry name" value="Carboh/pur_kinase_PfkB_CS"/>
</dbReference>
<evidence type="ECO:0000256" key="8">
    <source>
        <dbReference type="ARBA" id="ARBA00022840"/>
    </source>
</evidence>
<dbReference type="EC" id="2.7.1.15" evidence="2 12"/>
<comment type="caution">
    <text evidence="14">The sequence shown here is derived from an EMBL/GenBank/DDBJ whole genome shotgun (WGS) entry which is preliminary data.</text>
</comment>
<evidence type="ECO:0000313" key="14">
    <source>
        <dbReference type="EMBL" id="MBP1995629.1"/>
    </source>
</evidence>
<name>A0ABS4J706_9BACL</name>
<comment type="caution">
    <text evidence="12">Lacks conserved residue(s) required for the propagation of feature annotation.</text>
</comment>
<comment type="cofactor">
    <cofactor evidence="12">
        <name>Mg(2+)</name>
        <dbReference type="ChEBI" id="CHEBI:18420"/>
    </cofactor>
    <text evidence="12">Requires a divalent cation, most likely magnesium in vivo, as an electrophilic catalyst to aid phosphoryl group transfer. It is the chelate of the metal and the nucleotide that is the actual substrate.</text>
</comment>
<feature type="binding site" evidence="12">
    <location>
        <begin position="12"/>
        <end position="14"/>
    </location>
    <ligand>
        <name>substrate</name>
    </ligand>
</feature>
<evidence type="ECO:0000256" key="11">
    <source>
        <dbReference type="ARBA" id="ARBA00023277"/>
    </source>
</evidence>
<feature type="binding site" evidence="12">
    <location>
        <position position="246"/>
    </location>
    <ligand>
        <name>K(+)</name>
        <dbReference type="ChEBI" id="CHEBI:29103"/>
    </ligand>
</feature>
<dbReference type="InterPro" id="IPR029056">
    <property type="entry name" value="Ribokinase-like"/>
</dbReference>
<reference evidence="14 15" key="1">
    <citation type="submission" date="2021-03" db="EMBL/GenBank/DDBJ databases">
        <title>Genomic Encyclopedia of Type Strains, Phase IV (KMG-IV): sequencing the most valuable type-strain genomes for metagenomic binning, comparative biology and taxonomic classification.</title>
        <authorList>
            <person name="Goeker M."/>
        </authorList>
    </citation>
    <scope>NUCLEOTIDE SEQUENCE [LARGE SCALE GENOMIC DNA]</scope>
    <source>
        <strain evidence="14 15">DSM 26048</strain>
    </source>
</reference>
<dbReference type="PROSITE" id="PS00583">
    <property type="entry name" value="PFKB_KINASES_1"/>
    <property type="match status" value="1"/>
</dbReference>
<organism evidence="14 15">
    <name type="scientific">Paenibacillus eucommiae</name>
    <dbReference type="NCBI Taxonomy" id="1355755"/>
    <lineage>
        <taxon>Bacteria</taxon>
        <taxon>Bacillati</taxon>
        <taxon>Bacillota</taxon>
        <taxon>Bacilli</taxon>
        <taxon>Bacillales</taxon>
        <taxon>Paenibacillaceae</taxon>
        <taxon>Paenibacillus</taxon>
    </lineage>
</organism>
<comment type="activity regulation">
    <text evidence="12">Activated by a monovalent cation that binds near, but not in, the active site. The most likely occupant of the site in vivo is potassium. Ion binding induces a conformational change that may alter substrate affinity.</text>
</comment>
<dbReference type="Gene3D" id="3.40.1190.20">
    <property type="match status" value="1"/>
</dbReference>
<evidence type="ECO:0000256" key="1">
    <source>
        <dbReference type="ARBA" id="ARBA00005380"/>
    </source>
</evidence>
<comment type="pathway">
    <text evidence="12">Carbohydrate metabolism; D-ribose degradation; D-ribose 5-phosphate from beta-D-ribopyranose: step 2/2.</text>
</comment>
<feature type="binding site" evidence="12">
    <location>
        <position position="287"/>
    </location>
    <ligand>
        <name>K(+)</name>
        <dbReference type="ChEBI" id="CHEBI:29103"/>
    </ligand>
</feature>
<dbReference type="PRINTS" id="PR00990">
    <property type="entry name" value="RIBOKINASE"/>
</dbReference>
<evidence type="ECO:0000259" key="13">
    <source>
        <dbReference type="Pfam" id="PF00294"/>
    </source>
</evidence>
<dbReference type="GO" id="GO:0004747">
    <property type="term" value="F:ribokinase activity"/>
    <property type="evidence" value="ECO:0007669"/>
    <property type="project" value="UniProtKB-EC"/>
</dbReference>
<evidence type="ECO:0000313" key="15">
    <source>
        <dbReference type="Proteomes" id="UP001519287"/>
    </source>
</evidence>
<dbReference type="Pfam" id="PF00294">
    <property type="entry name" value="PfkB"/>
    <property type="match status" value="1"/>
</dbReference>
<dbReference type="SUPFAM" id="SSF53613">
    <property type="entry name" value="Ribokinase-like"/>
    <property type="match status" value="1"/>
</dbReference>
<dbReference type="InterPro" id="IPR011611">
    <property type="entry name" value="PfkB_dom"/>
</dbReference>
<gene>
    <name evidence="12" type="primary">rbsK</name>
    <name evidence="14" type="ORF">J2Z66_007271</name>
</gene>
<comment type="function">
    <text evidence="12">Catalyzes the phosphorylation of ribose at O-5 in a reaction requiring ATP and magnesium. The resulting D-ribose-5-phosphate can then be used either for sythesis of nucleotides, histidine, and tryptophan, or as a component of the pentose phosphate pathway.</text>
</comment>
<feature type="domain" description="Carbohydrate kinase PfkB" evidence="13">
    <location>
        <begin position="4"/>
        <end position="294"/>
    </location>
</feature>
<proteinExistence type="inferred from homology"/>
<feature type="binding site" evidence="12">
    <location>
        <begin position="251"/>
        <end position="252"/>
    </location>
    <ligand>
        <name>ATP</name>
        <dbReference type="ChEBI" id="CHEBI:30616"/>
    </ligand>
</feature>
<keyword evidence="8 12" id="KW-0067">ATP-binding</keyword>
<keyword evidence="7 12" id="KW-0418">Kinase</keyword>
<feature type="binding site" evidence="12">
    <location>
        <position position="140"/>
    </location>
    <ligand>
        <name>substrate</name>
    </ligand>
</feature>
<feature type="binding site" evidence="12">
    <location>
        <begin position="220"/>
        <end position="225"/>
    </location>
    <ligand>
        <name>ATP</name>
        <dbReference type="ChEBI" id="CHEBI:30616"/>
    </ligand>
</feature>
<dbReference type="InterPro" id="IPR002139">
    <property type="entry name" value="Ribo/fructo_kinase"/>
</dbReference>
<feature type="active site" description="Proton acceptor" evidence="12">
    <location>
        <position position="252"/>
    </location>
</feature>
<keyword evidence="9 12" id="KW-0460">Magnesium</keyword>
<keyword evidence="5 12" id="KW-0479">Metal-binding</keyword>
<feature type="binding site" evidence="12">
    <location>
        <position position="282"/>
    </location>
    <ligand>
        <name>K(+)</name>
        <dbReference type="ChEBI" id="CHEBI:29103"/>
    </ligand>
</feature>
<evidence type="ECO:0000256" key="12">
    <source>
        <dbReference type="HAMAP-Rule" id="MF_01987"/>
    </source>
</evidence>
<sequence>MQPNIVVVGSLNMDLVVTTERIPKIGETLQGDHIHYVPGGKGANQAVGCARLGASVSMIGAVGTDMFARQIMQGLSEANVGTSCIEQMQNVPTGIASILHTKEDNCIVVVPGANGHCTAELVTKFEAEISSAKLLMVQLEIPVETVHFALQLARQHGVTTVLNPAPAKRLPEEMWRLADYLTPNETEFEELSGVSCKTDSELEQAMKQWEKKYEHMLIVTRGKNGCSYLDDSKLCTISTPKVDVVDTTGAGDAFNAALSVGIASGHGLLEAVDFAVKAASLSVTKFGAQSGMPTQQEINSAFQIG</sequence>
<evidence type="ECO:0000256" key="10">
    <source>
        <dbReference type="ARBA" id="ARBA00022958"/>
    </source>
</evidence>
<dbReference type="NCBIfam" id="TIGR02152">
    <property type="entry name" value="D_ribokin_bact"/>
    <property type="match status" value="1"/>
</dbReference>
<keyword evidence="11 12" id="KW-0119">Carbohydrate metabolism</keyword>
<evidence type="ECO:0000256" key="3">
    <source>
        <dbReference type="ARBA" id="ARBA00016943"/>
    </source>
</evidence>
<feature type="binding site" evidence="12">
    <location>
        <position position="285"/>
    </location>
    <ligand>
        <name>K(+)</name>
        <dbReference type="ChEBI" id="CHEBI:29103"/>
    </ligand>
</feature>
<keyword evidence="15" id="KW-1185">Reference proteome</keyword>
<dbReference type="PROSITE" id="PS00584">
    <property type="entry name" value="PFKB_KINASES_2"/>
    <property type="match status" value="1"/>
</dbReference>
<evidence type="ECO:0000256" key="2">
    <source>
        <dbReference type="ARBA" id="ARBA00012035"/>
    </source>
</evidence>
<evidence type="ECO:0000256" key="7">
    <source>
        <dbReference type="ARBA" id="ARBA00022777"/>
    </source>
</evidence>
<dbReference type="InterPro" id="IPR011877">
    <property type="entry name" value="Ribokinase"/>
</dbReference>
<comment type="similarity">
    <text evidence="12">Belongs to the carbohydrate kinase PfkB family. Ribokinase subfamily.</text>
</comment>
<dbReference type="HAMAP" id="MF_01987">
    <property type="entry name" value="Ribokinase"/>
    <property type="match status" value="1"/>
</dbReference>
<evidence type="ECO:0000256" key="9">
    <source>
        <dbReference type="ARBA" id="ARBA00022842"/>
    </source>
</evidence>
<comment type="similarity">
    <text evidence="1">Belongs to the carbohydrate kinase pfkB family.</text>
</comment>
<feature type="binding site" evidence="12">
    <location>
        <begin position="40"/>
        <end position="44"/>
    </location>
    <ligand>
        <name>substrate</name>
    </ligand>
</feature>
<comment type="subcellular location">
    <subcellularLocation>
        <location evidence="12">Cytoplasm</location>
    </subcellularLocation>
</comment>
<dbReference type="Proteomes" id="UP001519287">
    <property type="component" value="Unassembled WGS sequence"/>
</dbReference>
<dbReference type="EMBL" id="JAGGLB010000036">
    <property type="protein sequence ID" value="MBP1995629.1"/>
    <property type="molecule type" value="Genomic_DNA"/>
</dbReference>
<feature type="binding site" evidence="12">
    <location>
        <position position="252"/>
    </location>
    <ligand>
        <name>substrate</name>
    </ligand>
</feature>